<evidence type="ECO:0000256" key="1">
    <source>
        <dbReference type="ARBA" id="ARBA00004141"/>
    </source>
</evidence>
<evidence type="ECO:0000256" key="3">
    <source>
        <dbReference type="ARBA" id="ARBA00022448"/>
    </source>
</evidence>
<comment type="caution">
    <text evidence="9">The sequence shown here is derived from an EMBL/GenBank/DDBJ whole genome shotgun (WGS) entry which is preliminary data.</text>
</comment>
<comment type="similarity">
    <text evidence="2 7">Belongs to the MIP/aquaporin (TC 1.A.8) family.</text>
</comment>
<dbReference type="RefSeq" id="WP_207279589.1">
    <property type="nucleotide sequence ID" value="NZ_JAFLEQ010000017.1"/>
</dbReference>
<comment type="subcellular location">
    <subcellularLocation>
        <location evidence="1">Membrane</location>
        <topology evidence="1">Multi-pass membrane protein</topology>
    </subcellularLocation>
</comment>
<dbReference type="EMBL" id="JAFLEQ010000017">
    <property type="protein sequence ID" value="MBN9645113.1"/>
    <property type="molecule type" value="Genomic_DNA"/>
</dbReference>
<dbReference type="Proteomes" id="UP000664332">
    <property type="component" value="Unassembled WGS sequence"/>
</dbReference>
<evidence type="ECO:0000256" key="5">
    <source>
        <dbReference type="ARBA" id="ARBA00022989"/>
    </source>
</evidence>
<feature type="transmembrane region" description="Helical" evidence="8">
    <location>
        <begin position="150"/>
        <end position="167"/>
    </location>
</feature>
<feature type="transmembrane region" description="Helical" evidence="8">
    <location>
        <begin position="179"/>
        <end position="204"/>
    </location>
</feature>
<dbReference type="Pfam" id="PF00230">
    <property type="entry name" value="MIP"/>
    <property type="match status" value="1"/>
</dbReference>
<proteinExistence type="inferred from homology"/>
<dbReference type="SUPFAM" id="SSF81338">
    <property type="entry name" value="Aquaporin-like"/>
    <property type="match status" value="1"/>
</dbReference>
<accession>A0A939IYH0</accession>
<feature type="transmembrane region" description="Helical" evidence="8">
    <location>
        <begin position="6"/>
        <end position="28"/>
    </location>
</feature>
<evidence type="ECO:0000256" key="6">
    <source>
        <dbReference type="ARBA" id="ARBA00023136"/>
    </source>
</evidence>
<evidence type="ECO:0000256" key="8">
    <source>
        <dbReference type="SAM" id="Phobius"/>
    </source>
</evidence>
<evidence type="ECO:0000313" key="10">
    <source>
        <dbReference type="Proteomes" id="UP000664332"/>
    </source>
</evidence>
<sequence length="254" mass="26258">MHTTLAEIFVSELFGTLILLLIGIGVVANELLPGTKGRGTGWMLIGWGWGFAVFTGVLVAFKSGAHLNPAVTIGIAVSGAPEYVPGIPVDTASTATYLSAQAIGAAAGALVAWLAYKPHYDLADSPRDILMTFCTDPDVRRTPWNFFSEALNTFVLVVVVLSVGPAGQASGLVKVDLGLLGALGVALLVTGIVLGLGGTTGCSINPTRDLMPRLVHAVLPIANKGSSRWDYAWVPVIGPVVGGILAGLVAPMLF</sequence>
<dbReference type="GO" id="GO:0005886">
    <property type="term" value="C:plasma membrane"/>
    <property type="evidence" value="ECO:0007669"/>
    <property type="project" value="TreeGrafter"/>
</dbReference>
<evidence type="ECO:0000256" key="4">
    <source>
        <dbReference type="ARBA" id="ARBA00022692"/>
    </source>
</evidence>
<dbReference type="InterPro" id="IPR050363">
    <property type="entry name" value="MIP/Aquaporin"/>
</dbReference>
<keyword evidence="6 8" id="KW-0472">Membrane</keyword>
<name>A0A939IYH0_9CORY</name>
<keyword evidence="5 8" id="KW-1133">Transmembrane helix</keyword>
<dbReference type="PRINTS" id="PR00783">
    <property type="entry name" value="MINTRINSICP"/>
</dbReference>
<evidence type="ECO:0000313" key="9">
    <source>
        <dbReference type="EMBL" id="MBN9645113.1"/>
    </source>
</evidence>
<dbReference type="PANTHER" id="PTHR43829">
    <property type="entry name" value="AQUAPORIN OR AQUAGLYCEROPORIN RELATED"/>
    <property type="match status" value="1"/>
</dbReference>
<keyword evidence="10" id="KW-1185">Reference proteome</keyword>
<keyword evidence="4 7" id="KW-0812">Transmembrane</keyword>
<keyword evidence="3 7" id="KW-0813">Transport</keyword>
<feature type="transmembrane region" description="Helical" evidence="8">
    <location>
        <begin position="231"/>
        <end position="253"/>
    </location>
</feature>
<protein>
    <submittedName>
        <fullName evidence="9">Aquaporin family protein</fullName>
    </submittedName>
</protein>
<gene>
    <name evidence="9" type="ORF">JZY06_10910</name>
</gene>
<dbReference type="PANTHER" id="PTHR43829:SF9">
    <property type="entry name" value="AQUAPORIN-9"/>
    <property type="match status" value="1"/>
</dbReference>
<organism evidence="9 10">
    <name type="scientific">Corynebacterium mendelii</name>
    <dbReference type="NCBI Taxonomy" id="2765362"/>
    <lineage>
        <taxon>Bacteria</taxon>
        <taxon>Bacillati</taxon>
        <taxon>Actinomycetota</taxon>
        <taxon>Actinomycetes</taxon>
        <taxon>Mycobacteriales</taxon>
        <taxon>Corynebacteriaceae</taxon>
        <taxon>Corynebacterium</taxon>
    </lineage>
</organism>
<dbReference type="GO" id="GO:0015254">
    <property type="term" value="F:glycerol channel activity"/>
    <property type="evidence" value="ECO:0007669"/>
    <property type="project" value="TreeGrafter"/>
</dbReference>
<feature type="transmembrane region" description="Helical" evidence="8">
    <location>
        <begin position="95"/>
        <end position="116"/>
    </location>
</feature>
<evidence type="ECO:0000256" key="2">
    <source>
        <dbReference type="ARBA" id="ARBA00006175"/>
    </source>
</evidence>
<reference evidence="9" key="1">
    <citation type="submission" date="2021-03" db="EMBL/GenBank/DDBJ databases">
        <authorList>
            <person name="Sun Q."/>
        </authorList>
    </citation>
    <scope>NUCLEOTIDE SEQUENCE</scope>
    <source>
        <strain evidence="9">CCM 8862</strain>
    </source>
</reference>
<evidence type="ECO:0000256" key="7">
    <source>
        <dbReference type="RuleBase" id="RU000477"/>
    </source>
</evidence>
<dbReference type="InterPro" id="IPR022357">
    <property type="entry name" value="MIP_CS"/>
</dbReference>
<dbReference type="InterPro" id="IPR023271">
    <property type="entry name" value="Aquaporin-like"/>
</dbReference>
<dbReference type="InterPro" id="IPR000425">
    <property type="entry name" value="MIP"/>
</dbReference>
<dbReference type="PROSITE" id="PS00221">
    <property type="entry name" value="MIP"/>
    <property type="match status" value="1"/>
</dbReference>
<dbReference type="Gene3D" id="1.20.1080.10">
    <property type="entry name" value="Glycerol uptake facilitator protein"/>
    <property type="match status" value="1"/>
</dbReference>
<feature type="transmembrane region" description="Helical" evidence="8">
    <location>
        <begin position="40"/>
        <end position="61"/>
    </location>
</feature>
<dbReference type="AlphaFoldDB" id="A0A939IYH0"/>